<dbReference type="EC" id="2.1.2.11" evidence="3"/>
<evidence type="ECO:0000256" key="3">
    <source>
        <dbReference type="ARBA" id="ARBA00012618"/>
    </source>
</evidence>
<dbReference type="Pfam" id="PF02548">
    <property type="entry name" value="Pantoate_transf"/>
    <property type="match status" value="1"/>
</dbReference>
<dbReference type="CDD" id="cd06557">
    <property type="entry name" value="KPHMT-like"/>
    <property type="match status" value="1"/>
</dbReference>
<organism evidence="5">
    <name type="scientific">invertebrate metagenome</name>
    <dbReference type="NCBI Taxonomy" id="1711999"/>
    <lineage>
        <taxon>unclassified sequences</taxon>
        <taxon>metagenomes</taxon>
        <taxon>organismal metagenomes</taxon>
    </lineage>
</organism>
<dbReference type="PANTHER" id="PTHR20881:SF0">
    <property type="entry name" value="3-METHYL-2-OXOBUTANOATE HYDROXYMETHYLTRANSFERASE"/>
    <property type="match status" value="1"/>
</dbReference>
<dbReference type="SUPFAM" id="SSF51621">
    <property type="entry name" value="Phosphoenolpyruvate/pyruvate domain"/>
    <property type="match status" value="1"/>
</dbReference>
<comment type="pathway">
    <text evidence="1">Cofactor biosynthesis; (R)-pantothenate biosynthesis; (R)-pantoate from 3-methyl-2-oxobutanoate: step 1/2.</text>
</comment>
<dbReference type="PIRSF" id="PIRSF000388">
    <property type="entry name" value="Pantoate_hydroxy_MeTrfase"/>
    <property type="match status" value="1"/>
</dbReference>
<dbReference type="NCBIfam" id="TIGR00222">
    <property type="entry name" value="panB"/>
    <property type="match status" value="1"/>
</dbReference>
<dbReference type="PANTHER" id="PTHR20881">
    <property type="entry name" value="3-METHYL-2-OXOBUTANOATE HYDROXYMETHYLTRANSFERASE"/>
    <property type="match status" value="1"/>
</dbReference>
<keyword evidence="4 5" id="KW-0808">Transferase</keyword>
<dbReference type="InterPro" id="IPR003700">
    <property type="entry name" value="Pantoate_hydroxy_MeTrfase"/>
</dbReference>
<dbReference type="GO" id="GO:0005737">
    <property type="term" value="C:cytoplasm"/>
    <property type="evidence" value="ECO:0007669"/>
    <property type="project" value="TreeGrafter"/>
</dbReference>
<dbReference type="InterPro" id="IPR015813">
    <property type="entry name" value="Pyrv/PenolPyrv_kinase-like_dom"/>
</dbReference>
<comment type="similarity">
    <text evidence="2">Belongs to the PanB family.</text>
</comment>
<dbReference type="NCBIfam" id="NF001452">
    <property type="entry name" value="PRK00311.1"/>
    <property type="match status" value="1"/>
</dbReference>
<gene>
    <name evidence="5" type="ORF">RIEGSTA812A_PEG_391</name>
</gene>
<keyword evidence="5" id="KW-0489">Methyltransferase</keyword>
<sequence>MSIGADVKRITVHDIRQRKGGAPLAVLTAYTATMARLLDPLVDIILVGDSLGMVIYGMETTLGVTVEMMINHGAAVVRASRRACIIIDMPFGSYQESPQTAFRTAAQVMATTGCAGVKLEGGDEMAETISFLVQRGIPVMGHVGLLPQSVHALGGFRTQGRDEASAATIVADAIAVAEAGVFSLVVEGVMEPLGRRITERVPVPTIGIGASPACDGQVLVTEDMLGLFDAFQPRFVKRFANLGIEAKQAFTAYVNEVRARTFPGPEHCFWMKKDS</sequence>
<dbReference type="AlphaFoldDB" id="A0A484H9S9"/>
<dbReference type="EMBL" id="LR026963">
    <property type="protein sequence ID" value="VBB68918.1"/>
    <property type="molecule type" value="Genomic_DNA"/>
</dbReference>
<dbReference type="GO" id="GO:0000287">
    <property type="term" value="F:magnesium ion binding"/>
    <property type="evidence" value="ECO:0007669"/>
    <property type="project" value="TreeGrafter"/>
</dbReference>
<proteinExistence type="inferred from homology"/>
<dbReference type="GO" id="GO:0008168">
    <property type="term" value="F:methyltransferase activity"/>
    <property type="evidence" value="ECO:0007669"/>
    <property type="project" value="UniProtKB-KW"/>
</dbReference>
<dbReference type="Gene3D" id="3.20.20.60">
    <property type="entry name" value="Phosphoenolpyruvate-binding domains"/>
    <property type="match status" value="1"/>
</dbReference>
<dbReference type="InterPro" id="IPR040442">
    <property type="entry name" value="Pyrv_kinase-like_dom_sf"/>
</dbReference>
<evidence type="ECO:0000256" key="4">
    <source>
        <dbReference type="ARBA" id="ARBA00022679"/>
    </source>
</evidence>
<accession>A0A484H9S9</accession>
<evidence type="ECO:0000256" key="1">
    <source>
        <dbReference type="ARBA" id="ARBA00005033"/>
    </source>
</evidence>
<evidence type="ECO:0000256" key="2">
    <source>
        <dbReference type="ARBA" id="ARBA00008676"/>
    </source>
</evidence>
<dbReference type="FunFam" id="3.20.20.60:FF:000003">
    <property type="entry name" value="3-methyl-2-oxobutanoate hydroxymethyltransferase"/>
    <property type="match status" value="1"/>
</dbReference>
<name>A0A484H9S9_9ZZZZ</name>
<evidence type="ECO:0000313" key="5">
    <source>
        <dbReference type="EMBL" id="VBB68918.1"/>
    </source>
</evidence>
<dbReference type="GO" id="GO:0003864">
    <property type="term" value="F:3-methyl-2-oxobutanoate hydroxymethyltransferase activity"/>
    <property type="evidence" value="ECO:0007669"/>
    <property type="project" value="UniProtKB-EC"/>
</dbReference>
<dbReference type="GO" id="GO:0032259">
    <property type="term" value="P:methylation"/>
    <property type="evidence" value="ECO:0007669"/>
    <property type="project" value="UniProtKB-KW"/>
</dbReference>
<dbReference type="HAMAP" id="MF_00156">
    <property type="entry name" value="PanB"/>
    <property type="match status" value="1"/>
</dbReference>
<dbReference type="GO" id="GO:0015940">
    <property type="term" value="P:pantothenate biosynthetic process"/>
    <property type="evidence" value="ECO:0007669"/>
    <property type="project" value="InterPro"/>
</dbReference>
<reference evidence="5" key="1">
    <citation type="submission" date="2018-10" db="EMBL/GenBank/DDBJ databases">
        <authorList>
            <person name="Gruber-Vodicka H."/>
            <person name="Jaeckle O."/>
        </authorList>
    </citation>
    <scope>NUCLEOTIDE SEQUENCE</scope>
</reference>
<protein>
    <recommendedName>
        <fullName evidence="3">3-methyl-2-oxobutanoate hydroxymethyltransferase</fullName>
        <ecNumber evidence="3">2.1.2.11</ecNumber>
    </recommendedName>
</protein>